<name>A0ABQ0GCR0_9PEZI</name>
<dbReference type="GeneID" id="98176474"/>
<dbReference type="InterPro" id="IPR024079">
    <property type="entry name" value="MetalloPept_cat_dom_sf"/>
</dbReference>
<dbReference type="RefSeq" id="XP_070917252.1">
    <property type="nucleotide sequence ID" value="XM_071061151.1"/>
</dbReference>
<dbReference type="SUPFAM" id="SSF55486">
    <property type="entry name" value="Metalloproteases ('zincins'), catalytic domain"/>
    <property type="match status" value="1"/>
</dbReference>
<reference evidence="2 3" key="1">
    <citation type="submission" date="2024-09" db="EMBL/GenBank/DDBJ databases">
        <title>Itraconazole resistance in Madurella fahalii resulting from another homologue of gene encoding cytochrome P450 14-alpha sterol demethylase (CYP51).</title>
        <authorList>
            <person name="Yoshioka I."/>
            <person name="Fahal A.H."/>
            <person name="Kaneko S."/>
            <person name="Yaguchi T."/>
        </authorList>
    </citation>
    <scope>NUCLEOTIDE SEQUENCE [LARGE SCALE GENOMIC DNA]</scope>
    <source>
        <strain evidence="2 3">IFM 68171</strain>
    </source>
</reference>
<gene>
    <name evidence="2" type="ORF">MFIFM68171_05731</name>
</gene>
<organism evidence="2 3">
    <name type="scientific">Madurella fahalii</name>
    <dbReference type="NCBI Taxonomy" id="1157608"/>
    <lineage>
        <taxon>Eukaryota</taxon>
        <taxon>Fungi</taxon>
        <taxon>Dikarya</taxon>
        <taxon>Ascomycota</taxon>
        <taxon>Pezizomycotina</taxon>
        <taxon>Sordariomycetes</taxon>
        <taxon>Sordariomycetidae</taxon>
        <taxon>Sordariales</taxon>
        <taxon>Sordariales incertae sedis</taxon>
        <taxon>Madurella</taxon>
    </lineage>
</organism>
<dbReference type="EMBL" id="BAAFSV010000003">
    <property type="protein sequence ID" value="GAB1315521.1"/>
    <property type="molecule type" value="Genomic_DNA"/>
</dbReference>
<feature type="chain" id="PRO_5047399104" description="Lysine-specific metallo-endopeptidase domain-containing protein" evidence="1">
    <location>
        <begin position="27"/>
        <end position="354"/>
    </location>
</feature>
<evidence type="ECO:0000313" key="3">
    <source>
        <dbReference type="Proteomes" id="UP001628179"/>
    </source>
</evidence>
<feature type="signal peptide" evidence="1">
    <location>
        <begin position="1"/>
        <end position="26"/>
    </location>
</feature>
<accession>A0ABQ0GCR0</accession>
<evidence type="ECO:0008006" key="4">
    <source>
        <dbReference type="Google" id="ProtNLM"/>
    </source>
</evidence>
<evidence type="ECO:0000256" key="1">
    <source>
        <dbReference type="SAM" id="SignalP"/>
    </source>
</evidence>
<evidence type="ECO:0000313" key="2">
    <source>
        <dbReference type="EMBL" id="GAB1315521.1"/>
    </source>
</evidence>
<keyword evidence="1" id="KW-0732">Signal</keyword>
<sequence>MRKHSLISFACYGVAIVLSWLPGTWSAPLNTTEDEPSYSPGSSLMKRSISVFACTGSWLTSVNSATAEALDIINYAIPRFEALLANLNSSPVPSIIGMSPADRTVFQTYEAFFGQSYFGTNTQTNRNKNAAAIRRLNGLIRTAQRIQTALQNPARVNVEIWCGDYFLRDTGPWVDQGSGPTKFDSRRWASHGVGEWVSLQTCADSPGTSAYTYHTNSPPFSRESVIVLCQDYLPVWTARYNDGDSVGRYHNGAPVVTNTYQMDYLWGYLPATLIHEFTHSRSIMRGLGLADQCLINQTPAYQWQCIRQLAQENVDRAAANSDSFSLFVTALYFNRNDWSTGVGQNLGYFPLGGT</sequence>
<keyword evidence="3" id="KW-1185">Reference proteome</keyword>
<dbReference type="Gene3D" id="3.40.390.10">
    <property type="entry name" value="Collagenase (Catalytic Domain)"/>
    <property type="match status" value="1"/>
</dbReference>
<protein>
    <recommendedName>
        <fullName evidence="4">Lysine-specific metallo-endopeptidase domain-containing protein</fullName>
    </recommendedName>
</protein>
<dbReference type="Proteomes" id="UP001628179">
    <property type="component" value="Unassembled WGS sequence"/>
</dbReference>
<proteinExistence type="predicted"/>
<comment type="caution">
    <text evidence="2">The sequence shown here is derived from an EMBL/GenBank/DDBJ whole genome shotgun (WGS) entry which is preliminary data.</text>
</comment>